<dbReference type="AlphaFoldDB" id="A0A0L0FLV1"/>
<proteinExistence type="predicted"/>
<dbReference type="EMBL" id="KQ242642">
    <property type="protein sequence ID" value="KNC77757.1"/>
    <property type="molecule type" value="Genomic_DNA"/>
</dbReference>
<evidence type="ECO:0000256" key="2">
    <source>
        <dbReference type="ARBA" id="ARBA00022801"/>
    </source>
</evidence>
<dbReference type="RefSeq" id="XP_014151659.1">
    <property type="nucleotide sequence ID" value="XM_014296184.1"/>
</dbReference>
<protein>
    <recommendedName>
        <fullName evidence="6">Exonuclease domain-containing protein</fullName>
    </recommendedName>
</protein>
<dbReference type="Gene3D" id="3.30.420.10">
    <property type="entry name" value="Ribonuclease H-like superfamily/Ribonuclease H"/>
    <property type="match status" value="1"/>
</dbReference>
<dbReference type="PANTHER" id="PTHR12801:SF159">
    <property type="entry name" value="C3H1-TYPE DOMAIN-CONTAINING PROTEIN"/>
    <property type="match status" value="1"/>
</dbReference>
<gene>
    <name evidence="4" type="ORF">SARC_09793</name>
</gene>
<evidence type="ECO:0000313" key="4">
    <source>
        <dbReference type="EMBL" id="KNC77757.1"/>
    </source>
</evidence>
<evidence type="ECO:0000256" key="3">
    <source>
        <dbReference type="SAM" id="MobiDB-lite"/>
    </source>
</evidence>
<dbReference type="PANTHER" id="PTHR12801">
    <property type="entry name" value="RNA EXONUCLEASE REXO1 / RECO3 FAMILY MEMBER-RELATED"/>
    <property type="match status" value="1"/>
</dbReference>
<name>A0A0L0FLV1_9EUKA</name>
<keyword evidence="5" id="KW-1185">Reference proteome</keyword>
<evidence type="ECO:0000313" key="5">
    <source>
        <dbReference type="Proteomes" id="UP000054560"/>
    </source>
</evidence>
<evidence type="ECO:0000256" key="1">
    <source>
        <dbReference type="ARBA" id="ARBA00022722"/>
    </source>
</evidence>
<organism evidence="4 5">
    <name type="scientific">Sphaeroforma arctica JP610</name>
    <dbReference type="NCBI Taxonomy" id="667725"/>
    <lineage>
        <taxon>Eukaryota</taxon>
        <taxon>Ichthyosporea</taxon>
        <taxon>Ichthyophonida</taxon>
        <taxon>Sphaeroforma</taxon>
    </lineage>
</organism>
<sequence>MNPNAKAFDPSAMGLGPKAIPSQANPSSSKTEHNAHHLQQQQYSAPGYNYLDTAQSYASNVSSFQHGAHTSHHAAQHIQYNANANQQPGHTGGMVTYPKKPLHTFLTHNGNIVSTYPVSRTPRHSRRMFSMDVECVATGTGHSARSPCSVVVVNYDLERVLTCYIKPDTPVLNYLTEITGVKVRN</sequence>
<dbReference type="InterPro" id="IPR036397">
    <property type="entry name" value="RNaseH_sf"/>
</dbReference>
<dbReference type="GO" id="GO:0003676">
    <property type="term" value="F:nucleic acid binding"/>
    <property type="evidence" value="ECO:0007669"/>
    <property type="project" value="InterPro"/>
</dbReference>
<feature type="region of interest" description="Disordered" evidence="3">
    <location>
        <begin position="1"/>
        <end position="39"/>
    </location>
</feature>
<dbReference type="OrthoDB" id="16516at2759"/>
<dbReference type="GO" id="GO:0005634">
    <property type="term" value="C:nucleus"/>
    <property type="evidence" value="ECO:0007669"/>
    <property type="project" value="TreeGrafter"/>
</dbReference>
<keyword evidence="2" id="KW-0378">Hydrolase</keyword>
<dbReference type="InterPro" id="IPR047021">
    <property type="entry name" value="REXO1/3/4-like"/>
</dbReference>
<feature type="non-terminal residue" evidence="4">
    <location>
        <position position="185"/>
    </location>
</feature>
<dbReference type="GeneID" id="25910297"/>
<evidence type="ECO:0008006" key="6">
    <source>
        <dbReference type="Google" id="ProtNLM"/>
    </source>
</evidence>
<accession>A0A0L0FLV1</accession>
<dbReference type="GO" id="GO:0004527">
    <property type="term" value="F:exonuclease activity"/>
    <property type="evidence" value="ECO:0007669"/>
    <property type="project" value="InterPro"/>
</dbReference>
<reference evidence="4 5" key="1">
    <citation type="submission" date="2011-02" db="EMBL/GenBank/DDBJ databases">
        <title>The Genome Sequence of Sphaeroforma arctica JP610.</title>
        <authorList>
            <consortium name="The Broad Institute Genome Sequencing Platform"/>
            <person name="Russ C."/>
            <person name="Cuomo C."/>
            <person name="Young S.K."/>
            <person name="Zeng Q."/>
            <person name="Gargeya S."/>
            <person name="Alvarado L."/>
            <person name="Berlin A."/>
            <person name="Chapman S.B."/>
            <person name="Chen Z."/>
            <person name="Freedman E."/>
            <person name="Gellesch M."/>
            <person name="Goldberg J."/>
            <person name="Griggs A."/>
            <person name="Gujja S."/>
            <person name="Heilman E."/>
            <person name="Heiman D."/>
            <person name="Howarth C."/>
            <person name="Mehta T."/>
            <person name="Neiman D."/>
            <person name="Pearson M."/>
            <person name="Roberts A."/>
            <person name="Saif S."/>
            <person name="Shea T."/>
            <person name="Shenoy N."/>
            <person name="Sisk P."/>
            <person name="Stolte C."/>
            <person name="Sykes S."/>
            <person name="White J."/>
            <person name="Yandava C."/>
            <person name="Burger G."/>
            <person name="Gray M.W."/>
            <person name="Holland P.W.H."/>
            <person name="King N."/>
            <person name="Lang F.B.F."/>
            <person name="Roger A.J."/>
            <person name="Ruiz-Trillo I."/>
            <person name="Haas B."/>
            <person name="Nusbaum C."/>
            <person name="Birren B."/>
        </authorList>
    </citation>
    <scope>NUCLEOTIDE SEQUENCE [LARGE SCALE GENOMIC DNA]</scope>
    <source>
        <strain evidence="4 5">JP610</strain>
    </source>
</reference>
<keyword evidence="1" id="KW-0540">Nuclease</keyword>
<dbReference type="Proteomes" id="UP000054560">
    <property type="component" value="Unassembled WGS sequence"/>
</dbReference>